<feature type="transmembrane region" description="Helical" evidence="2">
    <location>
        <begin position="138"/>
        <end position="164"/>
    </location>
</feature>
<comment type="caution">
    <text evidence="3">The sequence shown here is derived from an EMBL/GenBank/DDBJ whole genome shotgun (WGS) entry which is preliminary data.</text>
</comment>
<keyword evidence="2" id="KW-1133">Transmembrane helix</keyword>
<reference evidence="3" key="1">
    <citation type="journal article" date="2021" name="Nat. Commun.">
        <title>Genetic determinants of endophytism in the Arabidopsis root mycobiome.</title>
        <authorList>
            <person name="Mesny F."/>
            <person name="Miyauchi S."/>
            <person name="Thiergart T."/>
            <person name="Pickel B."/>
            <person name="Atanasova L."/>
            <person name="Karlsson M."/>
            <person name="Huettel B."/>
            <person name="Barry K.W."/>
            <person name="Haridas S."/>
            <person name="Chen C."/>
            <person name="Bauer D."/>
            <person name="Andreopoulos W."/>
            <person name="Pangilinan J."/>
            <person name="LaButti K."/>
            <person name="Riley R."/>
            <person name="Lipzen A."/>
            <person name="Clum A."/>
            <person name="Drula E."/>
            <person name="Henrissat B."/>
            <person name="Kohler A."/>
            <person name="Grigoriev I.V."/>
            <person name="Martin F.M."/>
            <person name="Hacquard S."/>
        </authorList>
    </citation>
    <scope>NUCLEOTIDE SEQUENCE</scope>
    <source>
        <strain evidence="3">MPI-SDFR-AT-0073</strain>
    </source>
</reference>
<dbReference type="AlphaFoldDB" id="A0A9P8RHF1"/>
<feature type="transmembrane region" description="Helical" evidence="2">
    <location>
        <begin position="184"/>
        <end position="207"/>
    </location>
</feature>
<keyword evidence="2" id="KW-0812">Transmembrane</keyword>
<dbReference type="RefSeq" id="XP_045952383.1">
    <property type="nucleotide sequence ID" value="XM_046104007.1"/>
</dbReference>
<feature type="transmembrane region" description="Helical" evidence="2">
    <location>
        <begin position="72"/>
        <end position="91"/>
    </location>
</feature>
<proteinExistence type="predicted"/>
<protein>
    <submittedName>
        <fullName evidence="3">Uncharacterized protein</fullName>
    </submittedName>
</protein>
<keyword evidence="4" id="KW-1185">Reference proteome</keyword>
<feature type="region of interest" description="Disordered" evidence="1">
    <location>
        <begin position="98"/>
        <end position="126"/>
    </location>
</feature>
<organism evidence="3 4">
    <name type="scientific">Truncatella angustata</name>
    <dbReference type="NCBI Taxonomy" id="152316"/>
    <lineage>
        <taxon>Eukaryota</taxon>
        <taxon>Fungi</taxon>
        <taxon>Dikarya</taxon>
        <taxon>Ascomycota</taxon>
        <taxon>Pezizomycotina</taxon>
        <taxon>Sordariomycetes</taxon>
        <taxon>Xylariomycetidae</taxon>
        <taxon>Amphisphaeriales</taxon>
        <taxon>Sporocadaceae</taxon>
        <taxon>Truncatella</taxon>
    </lineage>
</organism>
<accession>A0A9P8RHF1</accession>
<evidence type="ECO:0000256" key="2">
    <source>
        <dbReference type="SAM" id="Phobius"/>
    </source>
</evidence>
<dbReference type="EMBL" id="JAGPXC010000010">
    <property type="protein sequence ID" value="KAH6645869.1"/>
    <property type="molecule type" value="Genomic_DNA"/>
</dbReference>
<name>A0A9P8RHF1_9PEZI</name>
<feature type="transmembrane region" description="Helical" evidence="2">
    <location>
        <begin position="39"/>
        <end position="60"/>
    </location>
</feature>
<evidence type="ECO:0000256" key="1">
    <source>
        <dbReference type="SAM" id="MobiDB-lite"/>
    </source>
</evidence>
<evidence type="ECO:0000313" key="4">
    <source>
        <dbReference type="Proteomes" id="UP000758603"/>
    </source>
</evidence>
<evidence type="ECO:0000313" key="3">
    <source>
        <dbReference type="EMBL" id="KAH6645869.1"/>
    </source>
</evidence>
<sequence>MEYESSVIAYNSIFHKHSEARHHLFLPSVKMGNQITARFPLVLTIRTTLVVYFLVSLLQIVAAGDDHTASSILVNFNIVWNLIAVLLVTYLPSIEQPTQPPQVDHTEESGTTDPAPHATDGNETRPRNIAPLKKARRFALILFFPIMDFALATADLVVALKFVHHDYLISYGYIDKYPDLSLRLVPLCALEYTLVVMQSIGLCAGWMKKRKQG</sequence>
<keyword evidence="2" id="KW-0472">Membrane</keyword>
<dbReference type="Proteomes" id="UP000758603">
    <property type="component" value="Unassembled WGS sequence"/>
</dbReference>
<gene>
    <name evidence="3" type="ORF">BKA67DRAFT_582591</name>
</gene>
<dbReference type="GeneID" id="70132898"/>